<dbReference type="EMBL" id="ASPP01008677">
    <property type="protein sequence ID" value="ETO25232.1"/>
    <property type="molecule type" value="Genomic_DNA"/>
</dbReference>
<dbReference type="Proteomes" id="UP000023152">
    <property type="component" value="Unassembled WGS sequence"/>
</dbReference>
<reference evidence="1 2" key="1">
    <citation type="journal article" date="2013" name="Curr. Biol.">
        <title>The Genome of the Foraminiferan Reticulomyxa filosa.</title>
        <authorList>
            <person name="Glockner G."/>
            <person name="Hulsmann N."/>
            <person name="Schleicher M."/>
            <person name="Noegel A.A."/>
            <person name="Eichinger L."/>
            <person name="Gallinger C."/>
            <person name="Pawlowski J."/>
            <person name="Sierra R."/>
            <person name="Euteneuer U."/>
            <person name="Pillet L."/>
            <person name="Moustafa A."/>
            <person name="Platzer M."/>
            <person name="Groth M."/>
            <person name="Szafranski K."/>
            <person name="Schliwa M."/>
        </authorList>
    </citation>
    <scope>NUCLEOTIDE SEQUENCE [LARGE SCALE GENOMIC DNA]</scope>
</reference>
<gene>
    <name evidence="1" type="ORF">RFI_11909</name>
</gene>
<evidence type="ECO:0000313" key="1">
    <source>
        <dbReference type="EMBL" id="ETO25232.1"/>
    </source>
</evidence>
<protein>
    <submittedName>
        <fullName evidence="1">Uncharacterized protein</fullName>
    </submittedName>
</protein>
<keyword evidence="2" id="KW-1185">Reference proteome</keyword>
<organism evidence="1 2">
    <name type="scientific">Reticulomyxa filosa</name>
    <dbReference type="NCBI Taxonomy" id="46433"/>
    <lineage>
        <taxon>Eukaryota</taxon>
        <taxon>Sar</taxon>
        <taxon>Rhizaria</taxon>
        <taxon>Retaria</taxon>
        <taxon>Foraminifera</taxon>
        <taxon>Monothalamids</taxon>
        <taxon>Reticulomyxidae</taxon>
        <taxon>Reticulomyxa</taxon>
    </lineage>
</organism>
<name>X6NIQ8_RETFI</name>
<feature type="non-terminal residue" evidence="1">
    <location>
        <position position="164"/>
    </location>
</feature>
<evidence type="ECO:0000313" key="2">
    <source>
        <dbReference type="Proteomes" id="UP000023152"/>
    </source>
</evidence>
<sequence>MQILVFLFDHMIVFHFQGVFLMPRQSINYQIKSKMSNPAILLPPKFQKYENNITTKKKKKKQAQRNHDINYQYVIDMDQTQTPMCFNGNEDILKFAVGIVDNVDCFHFEKAALCGGMNTVQIIQQQNSSKLTEKKIETVLTNWLSELPVKLGWIQEFTKIILQY</sequence>
<dbReference type="AlphaFoldDB" id="X6NIQ8"/>
<comment type="caution">
    <text evidence="1">The sequence shown here is derived from an EMBL/GenBank/DDBJ whole genome shotgun (WGS) entry which is preliminary data.</text>
</comment>
<proteinExistence type="predicted"/>
<accession>X6NIQ8</accession>